<dbReference type="Proteomes" id="UP000652219">
    <property type="component" value="Unassembled WGS sequence"/>
</dbReference>
<reference evidence="1 2" key="1">
    <citation type="journal article" date="2020" name="Phytopathology">
        <title>Genome Sequence Resources of Colletotrichum truncatum, C. plurivorum, C. musicola, and C. sojae: Four Species Pathogenic to Soybean (Glycine max).</title>
        <authorList>
            <person name="Rogerio F."/>
            <person name="Boufleur T.R."/>
            <person name="Ciampi-Guillardi M."/>
            <person name="Sukno S.A."/>
            <person name="Thon M.R."/>
            <person name="Massola Junior N.S."/>
            <person name="Baroncelli R."/>
        </authorList>
    </citation>
    <scope>NUCLEOTIDE SEQUENCE [LARGE SCALE GENOMIC DNA]</scope>
    <source>
        <strain evidence="1 2">LFN0009</strain>
    </source>
</reference>
<comment type="caution">
    <text evidence="1">The sequence shown here is derived from an EMBL/GenBank/DDBJ whole genome shotgun (WGS) entry which is preliminary data.</text>
</comment>
<dbReference type="EMBL" id="WIGN01000247">
    <property type="protein sequence ID" value="KAF6803134.1"/>
    <property type="molecule type" value="Genomic_DNA"/>
</dbReference>
<evidence type="ECO:0000313" key="1">
    <source>
        <dbReference type="EMBL" id="KAF6803134.1"/>
    </source>
</evidence>
<organism evidence="1 2">
    <name type="scientific">Colletotrichum sojae</name>
    <dbReference type="NCBI Taxonomy" id="2175907"/>
    <lineage>
        <taxon>Eukaryota</taxon>
        <taxon>Fungi</taxon>
        <taxon>Dikarya</taxon>
        <taxon>Ascomycota</taxon>
        <taxon>Pezizomycotina</taxon>
        <taxon>Sordariomycetes</taxon>
        <taxon>Hypocreomycetidae</taxon>
        <taxon>Glomerellales</taxon>
        <taxon>Glomerellaceae</taxon>
        <taxon>Colletotrichum</taxon>
        <taxon>Colletotrichum orchidearum species complex</taxon>
    </lineage>
</organism>
<proteinExistence type="predicted"/>
<accession>A0A8H6MNI4</accession>
<dbReference type="AlphaFoldDB" id="A0A8H6MNI4"/>
<name>A0A8H6MNI4_9PEZI</name>
<sequence>MNPSADPDAGSQIWDMYKAGTRLFTKERLAYAEAQLAQKPGYLFLAGIDGRDCVVHTGLGDRRSSDKSGPLDLNGIKAKFEENEEKWLASSECRSLEDTFSKMPIPEKVTKIILDGVRGFIEVDSTSLVFTASPNCPVKQVITDLASPAVIVYGRFDNPESPRTRDMIRDEYDTYPFPDDGVHLHDLEIHVKKT</sequence>
<protein>
    <submittedName>
        <fullName evidence="1">Uncharacterized protein</fullName>
    </submittedName>
</protein>
<evidence type="ECO:0000313" key="2">
    <source>
        <dbReference type="Proteomes" id="UP000652219"/>
    </source>
</evidence>
<keyword evidence="2" id="KW-1185">Reference proteome</keyword>
<gene>
    <name evidence="1" type="ORF">CSOJ01_11105</name>
</gene>